<feature type="region of interest" description="Disordered" evidence="1">
    <location>
        <begin position="1"/>
        <end position="33"/>
    </location>
</feature>
<dbReference type="RefSeq" id="XP_065964927.1">
    <property type="nucleotide sequence ID" value="XM_066102725.1"/>
</dbReference>
<evidence type="ECO:0000256" key="1">
    <source>
        <dbReference type="SAM" id="MobiDB-lite"/>
    </source>
</evidence>
<gene>
    <name evidence="2" type="ORF">PtrM4_004440</name>
</gene>
<protein>
    <submittedName>
        <fullName evidence="2">Uncharacterized protein</fullName>
    </submittedName>
</protein>
<sequence length="33" mass="3521">MAILGQSEASNMGRGAYDTTGTVKQPEQPRPTK</sequence>
<dbReference type="AlphaFoldDB" id="A0A5M9LLH2"/>
<name>A0A5M9LLH2_9PLEO</name>
<dbReference type="GeneID" id="90953874"/>
<dbReference type="KEGG" id="ptrr:90953874"/>
<comment type="caution">
    <text evidence="2">The sequence shown here is derived from an EMBL/GenBank/DDBJ whole genome shotgun (WGS) entry which is preliminary data.</text>
</comment>
<dbReference type="EMBL" id="NQIK02000001">
    <property type="protein sequence ID" value="KAF7576204.1"/>
    <property type="molecule type" value="Genomic_DNA"/>
</dbReference>
<accession>A0A5M9LLH2</accession>
<evidence type="ECO:0000313" key="3">
    <source>
        <dbReference type="Proteomes" id="UP000245464"/>
    </source>
</evidence>
<reference evidence="2" key="1">
    <citation type="journal article" date="2018" name="BMC Genomics">
        <title>Comparative genomics of the wheat fungal pathogen Pyrenophora tritici-repentis reveals chromosomal variations and genome plasticity.</title>
        <authorList>
            <person name="Moolhuijzen P."/>
            <person name="See P.T."/>
            <person name="Hane J.K."/>
            <person name="Shi G."/>
            <person name="Liu Z."/>
            <person name="Oliver R.P."/>
            <person name="Moffat C.S."/>
        </authorList>
    </citation>
    <scope>NUCLEOTIDE SEQUENCE [LARGE SCALE GENOMIC DNA]</scope>
    <source>
        <strain evidence="2">M4</strain>
    </source>
</reference>
<evidence type="ECO:0000313" key="2">
    <source>
        <dbReference type="EMBL" id="KAF7576204.1"/>
    </source>
</evidence>
<proteinExistence type="predicted"/>
<organism evidence="2 3">
    <name type="scientific">Pyrenophora tritici-repentis</name>
    <dbReference type="NCBI Taxonomy" id="45151"/>
    <lineage>
        <taxon>Eukaryota</taxon>
        <taxon>Fungi</taxon>
        <taxon>Dikarya</taxon>
        <taxon>Ascomycota</taxon>
        <taxon>Pezizomycotina</taxon>
        <taxon>Dothideomycetes</taxon>
        <taxon>Pleosporomycetidae</taxon>
        <taxon>Pleosporales</taxon>
        <taxon>Pleosporineae</taxon>
        <taxon>Pleosporaceae</taxon>
        <taxon>Pyrenophora</taxon>
    </lineage>
</organism>
<dbReference type="Proteomes" id="UP000245464">
    <property type="component" value="Chromosome 1"/>
</dbReference>